<evidence type="ECO:0000256" key="3">
    <source>
        <dbReference type="ARBA" id="ARBA00022448"/>
    </source>
</evidence>
<keyword evidence="4" id="KW-1003">Cell membrane</keyword>
<dbReference type="Gene3D" id="1.10.3470.10">
    <property type="entry name" value="ABC transporter involved in vitamin B12 uptake, BtuC"/>
    <property type="match status" value="1"/>
</dbReference>
<evidence type="ECO:0000256" key="8">
    <source>
        <dbReference type="SAM" id="Phobius"/>
    </source>
</evidence>
<dbReference type="AlphaFoldDB" id="A0AB37GUD6"/>
<proteinExistence type="inferred from homology"/>
<evidence type="ECO:0000313" key="9">
    <source>
        <dbReference type="EMBL" id="QPR74859.1"/>
    </source>
</evidence>
<evidence type="ECO:0000313" key="10">
    <source>
        <dbReference type="Proteomes" id="UP000595038"/>
    </source>
</evidence>
<keyword evidence="5 8" id="KW-0812">Transmembrane</keyword>
<feature type="transmembrane region" description="Helical" evidence="8">
    <location>
        <begin position="41"/>
        <end position="59"/>
    </location>
</feature>
<gene>
    <name evidence="9" type="ORF">I6G80_11695</name>
</gene>
<name>A0AB37GUD6_BACLI</name>
<comment type="subcellular location">
    <subcellularLocation>
        <location evidence="1">Cell membrane</location>
        <topology evidence="1">Multi-pass membrane protein</topology>
    </subcellularLocation>
</comment>
<dbReference type="GO" id="GO:0022857">
    <property type="term" value="F:transmembrane transporter activity"/>
    <property type="evidence" value="ECO:0007669"/>
    <property type="project" value="InterPro"/>
</dbReference>
<sequence length="72" mass="8006">MQAVTSFILLRHQEALGSILLWTIGSLNGRVWIHLNLLWPIAVPALIAGLLTAGIANAWRLEQNQLCSWAFL</sequence>
<keyword evidence="7 8" id="KW-0472">Membrane</keyword>
<keyword evidence="6 8" id="KW-1133">Transmembrane helix</keyword>
<dbReference type="Proteomes" id="UP000595038">
    <property type="component" value="Chromosome"/>
</dbReference>
<evidence type="ECO:0000256" key="4">
    <source>
        <dbReference type="ARBA" id="ARBA00022475"/>
    </source>
</evidence>
<comment type="similarity">
    <text evidence="2">Belongs to the binding-protein-dependent transport system permease family. FecCD subfamily.</text>
</comment>
<dbReference type="GO" id="GO:0005886">
    <property type="term" value="C:plasma membrane"/>
    <property type="evidence" value="ECO:0007669"/>
    <property type="project" value="UniProtKB-SubCell"/>
</dbReference>
<dbReference type="Pfam" id="PF01032">
    <property type="entry name" value="FecCD"/>
    <property type="match status" value="1"/>
</dbReference>
<accession>A0AB37GUD6</accession>
<dbReference type="InterPro" id="IPR000522">
    <property type="entry name" value="ABC_transptr_permease_BtuC"/>
</dbReference>
<evidence type="ECO:0000256" key="5">
    <source>
        <dbReference type="ARBA" id="ARBA00022692"/>
    </source>
</evidence>
<reference evidence="9 10" key="1">
    <citation type="submission" date="2020-12" db="EMBL/GenBank/DDBJ databases">
        <title>FDA dAtabase for Regulatory Grade micrObial Sequences (FDA-ARGOS): Supporting development and validation of Infectious Disease Dx tests.</title>
        <authorList>
            <person name="Nelson B."/>
            <person name="Plummer A."/>
            <person name="Tallon L."/>
            <person name="Sadzewicz L."/>
            <person name="Zhao X."/>
            <person name="Boylan J."/>
            <person name="Ott S."/>
            <person name="Bowen H."/>
            <person name="Vavikolanu K."/>
            <person name="Mehta A."/>
            <person name="Aluvathingal J."/>
            <person name="Nadendla S."/>
            <person name="Myers T."/>
            <person name="Yan Y."/>
            <person name="Sichtig H."/>
        </authorList>
    </citation>
    <scope>NUCLEOTIDE SEQUENCE [LARGE SCALE GENOMIC DNA]</scope>
    <source>
        <strain evidence="9 10">FDAARGOS_923</strain>
    </source>
</reference>
<keyword evidence="3" id="KW-0813">Transport</keyword>
<protein>
    <submittedName>
        <fullName evidence="9">Iron chelate uptake ABC transporter family permease subunit</fullName>
    </submittedName>
</protein>
<dbReference type="InterPro" id="IPR037294">
    <property type="entry name" value="ABC_BtuC-like"/>
</dbReference>
<evidence type="ECO:0000256" key="1">
    <source>
        <dbReference type="ARBA" id="ARBA00004651"/>
    </source>
</evidence>
<dbReference type="EMBL" id="CP065647">
    <property type="protein sequence ID" value="QPR74859.1"/>
    <property type="molecule type" value="Genomic_DNA"/>
</dbReference>
<evidence type="ECO:0000256" key="7">
    <source>
        <dbReference type="ARBA" id="ARBA00023136"/>
    </source>
</evidence>
<evidence type="ECO:0000256" key="2">
    <source>
        <dbReference type="ARBA" id="ARBA00007935"/>
    </source>
</evidence>
<organism evidence="9 10">
    <name type="scientific">Bacillus licheniformis</name>
    <dbReference type="NCBI Taxonomy" id="1402"/>
    <lineage>
        <taxon>Bacteria</taxon>
        <taxon>Bacillati</taxon>
        <taxon>Bacillota</taxon>
        <taxon>Bacilli</taxon>
        <taxon>Bacillales</taxon>
        <taxon>Bacillaceae</taxon>
        <taxon>Bacillus</taxon>
    </lineage>
</organism>
<evidence type="ECO:0000256" key="6">
    <source>
        <dbReference type="ARBA" id="ARBA00022989"/>
    </source>
</evidence>
<dbReference type="SUPFAM" id="SSF81345">
    <property type="entry name" value="ABC transporter involved in vitamin B12 uptake, BtuC"/>
    <property type="match status" value="1"/>
</dbReference>